<evidence type="ECO:0000313" key="3">
    <source>
        <dbReference type="EMBL" id="NEX88886.1"/>
    </source>
</evidence>
<dbReference type="EMBL" id="JAAILA010000012">
    <property type="protein sequence ID" value="NEX88886.1"/>
    <property type="molecule type" value="Genomic_DNA"/>
</dbReference>
<organism evidence="3 4">
    <name type="scientific">Aeromonas rivipollensis</name>
    <dbReference type="NCBI Taxonomy" id="948519"/>
    <lineage>
        <taxon>Bacteria</taxon>
        <taxon>Pseudomonadati</taxon>
        <taxon>Pseudomonadota</taxon>
        <taxon>Gammaproteobacteria</taxon>
        <taxon>Aeromonadales</taxon>
        <taxon>Aeromonadaceae</taxon>
        <taxon>Aeromonas</taxon>
    </lineage>
</organism>
<sequence>MRDLESLNHRVINPDHKDPIGNTLFSPYCISLEGAEQYAYDVITGVINTSPYIKGACERYLRDLNRTDIYQNVKRIKFALGMTLLMKFPKGSMKGSVMTLSDWQVFFMINVYGWYYSKEHENEELRGKRRFSTAALWVGRGNAKSTLASSIMVIESISSQNDGSWIISAGPREKQSKICITDMKSYIKQSPDLKKMFNMRNSNQTICTSTNINIAAAVAGAGKLDGFRITLGVCDELHAHPDSTLKGDLESGLGGSQKDTLLLMISTAGFNSLGFASKEMDYGRKVSMGEIENDRYFALVYAVPPEHKEDYANEKLWEWANPNLGKSVTYAEIRAICTKAKQGYLEDRNNLLTKYMNIYSDEATDSYINIHDLRKCRNPELDIKDFIGKPCYLGLDLASFRDLASLSYVFPEKDKITVFQKSYFSTGAMEILPVADQDIMMSAQNAGELVINDGAIIDHGIIKDDVIEAHSAFNVKAFSLDSAALGVRFAEEINALNKKVKPIEVYQGFGLSFPITRVKELILTGKLEYNDSLLEYAFRNSVEFIGSLKGESMLKKKNEHHKIDPAVSLMTAVASIPVYKAPREYRVGPT</sequence>
<dbReference type="RefSeq" id="WP_163136758.1">
    <property type="nucleotide sequence ID" value="NZ_JAAILA010000012.1"/>
</dbReference>
<evidence type="ECO:0000259" key="2">
    <source>
        <dbReference type="Pfam" id="PF20441"/>
    </source>
</evidence>
<dbReference type="PANTHER" id="PTHR41287:SF1">
    <property type="entry name" value="PROTEIN YMFN"/>
    <property type="match status" value="1"/>
</dbReference>
<feature type="domain" description="Terminase large subunit-like endonuclease" evidence="2">
    <location>
        <begin position="290"/>
        <end position="574"/>
    </location>
</feature>
<reference evidence="3 4" key="1">
    <citation type="submission" date="2020-02" db="EMBL/GenBank/DDBJ databases">
        <title>Genome sequencing of Aeromonas rivipollensis.</title>
        <authorList>
            <person name="Fono-Tamo Ubani E.K."/>
            <person name="Lekota K.E."/>
        </authorList>
    </citation>
    <scope>NUCLEOTIDE SEQUENCE [LARGE SCALE GENOMIC DNA]</scope>
    <source>
        <strain evidence="3 4">G78</strain>
    </source>
</reference>
<dbReference type="InterPro" id="IPR046461">
    <property type="entry name" value="TerL_ATPase"/>
</dbReference>
<dbReference type="Gene3D" id="3.40.50.300">
    <property type="entry name" value="P-loop containing nucleotide triphosphate hydrolases"/>
    <property type="match status" value="1"/>
</dbReference>
<dbReference type="InterPro" id="IPR005021">
    <property type="entry name" value="Terminase_largesu-like"/>
</dbReference>
<evidence type="ECO:0000259" key="1">
    <source>
        <dbReference type="Pfam" id="PF03354"/>
    </source>
</evidence>
<dbReference type="Pfam" id="PF20441">
    <property type="entry name" value="TerL_nuclease"/>
    <property type="match status" value="1"/>
</dbReference>
<keyword evidence="4" id="KW-1185">Reference proteome</keyword>
<evidence type="ECO:0000313" key="4">
    <source>
        <dbReference type="Proteomes" id="UP000472827"/>
    </source>
</evidence>
<accession>A0ABX0D1Q9</accession>
<gene>
    <name evidence="3" type="ORF">G4923_09235</name>
</gene>
<proteinExistence type="predicted"/>
<dbReference type="PANTHER" id="PTHR41287">
    <property type="match status" value="1"/>
</dbReference>
<protein>
    <submittedName>
        <fullName evidence="3">Terminase large subunit</fullName>
    </submittedName>
</protein>
<dbReference type="InterPro" id="IPR027417">
    <property type="entry name" value="P-loop_NTPase"/>
</dbReference>
<dbReference type="InterPro" id="IPR046462">
    <property type="entry name" value="TerL_nuclease"/>
</dbReference>
<dbReference type="Pfam" id="PF03354">
    <property type="entry name" value="TerL_ATPase"/>
    <property type="match status" value="1"/>
</dbReference>
<feature type="domain" description="Terminase large subunit-like ATPase" evidence="1">
    <location>
        <begin position="102"/>
        <end position="282"/>
    </location>
</feature>
<dbReference type="Proteomes" id="UP000472827">
    <property type="component" value="Unassembled WGS sequence"/>
</dbReference>
<name>A0ABX0D1Q9_9GAMM</name>
<comment type="caution">
    <text evidence="3">The sequence shown here is derived from an EMBL/GenBank/DDBJ whole genome shotgun (WGS) entry which is preliminary data.</text>
</comment>